<evidence type="ECO:0000256" key="2">
    <source>
        <dbReference type="ARBA" id="ARBA00004430"/>
    </source>
</evidence>
<dbReference type="OrthoDB" id="10258914at2759"/>
<sequence length="243" mass="28634">MLFDKPQMIVDLLQDPPFWYLHEIFLATMDATGFGQGLFTQIEMDSKYDHGKPAQIKILQKIIRLTRMTLGKWINVNLYHIVEGSEPEKTNNFLQQFYLAATMKVDSTQFVRKILMKEQDQKYNYHKKRNGFLNQENQAGGKLQLFQSEEDKINAKKGFGNFPIRQNKYLLKDVVESDESQYELQSKHIMREEPQDVIKIEEIKLNDIDPAHARNEYLMLVSQQSYSSQMSDILIKLRSFERN</sequence>
<evidence type="ECO:0000256" key="1">
    <source>
        <dbReference type="ARBA" id="ARBA00004120"/>
    </source>
</evidence>
<reference evidence="10" key="1">
    <citation type="submission" date="2019-06" db="EMBL/GenBank/DDBJ databases">
        <authorList>
            <person name="Zheng W."/>
        </authorList>
    </citation>
    <scope>NUCLEOTIDE SEQUENCE</scope>
    <source>
        <strain evidence="10">QDHG01</strain>
    </source>
</reference>
<keyword evidence="3" id="KW-0963">Cytoplasm</keyword>
<dbReference type="AlphaFoldDB" id="A0A8J8NFY1"/>
<dbReference type="InterPro" id="IPR042576">
    <property type="entry name" value="TRAF3IP1_N_sf"/>
</dbReference>
<dbReference type="GO" id="GO:0008017">
    <property type="term" value="F:microtubule binding"/>
    <property type="evidence" value="ECO:0007669"/>
    <property type="project" value="InterPro"/>
</dbReference>
<evidence type="ECO:0000313" key="10">
    <source>
        <dbReference type="EMBL" id="TNV73785.1"/>
    </source>
</evidence>
<dbReference type="EMBL" id="RRYP01018098">
    <property type="protein sequence ID" value="TNV73785.1"/>
    <property type="molecule type" value="Genomic_DNA"/>
</dbReference>
<dbReference type="GO" id="GO:0030992">
    <property type="term" value="C:intraciliary transport particle B"/>
    <property type="evidence" value="ECO:0007669"/>
    <property type="project" value="TreeGrafter"/>
</dbReference>
<dbReference type="Pfam" id="PF10243">
    <property type="entry name" value="MIP-T3"/>
    <property type="match status" value="1"/>
</dbReference>
<dbReference type="GO" id="GO:0070507">
    <property type="term" value="P:regulation of microtubule cytoskeleton organization"/>
    <property type="evidence" value="ECO:0007669"/>
    <property type="project" value="TreeGrafter"/>
</dbReference>
<comment type="caution">
    <text evidence="10">The sequence shown here is derived from an EMBL/GenBank/DDBJ whole genome shotgun (WGS) entry which is preliminary data.</text>
</comment>
<keyword evidence="11" id="KW-1185">Reference proteome</keyword>
<dbReference type="InterPro" id="IPR018799">
    <property type="entry name" value="TRAF3IP1"/>
</dbReference>
<keyword evidence="5" id="KW-0175">Coiled coil</keyword>
<evidence type="ECO:0000256" key="4">
    <source>
        <dbReference type="ARBA" id="ARBA00022794"/>
    </source>
</evidence>
<keyword evidence="7" id="KW-0966">Cell projection</keyword>
<evidence type="ECO:0000313" key="11">
    <source>
        <dbReference type="Proteomes" id="UP000785679"/>
    </source>
</evidence>
<dbReference type="PANTHER" id="PTHR31363">
    <property type="entry name" value="TRAF3-INTERACTING PROTEIN 1"/>
    <property type="match status" value="1"/>
</dbReference>
<keyword evidence="4" id="KW-0970">Cilium biogenesis/degradation</keyword>
<proteinExistence type="inferred from homology"/>
<dbReference type="PANTHER" id="PTHR31363:SF0">
    <property type="entry name" value="TRAF3-INTERACTING PROTEIN 1"/>
    <property type="match status" value="1"/>
</dbReference>
<evidence type="ECO:0000256" key="8">
    <source>
        <dbReference type="ARBA" id="ARBA00043971"/>
    </source>
</evidence>
<dbReference type="Proteomes" id="UP000785679">
    <property type="component" value="Unassembled WGS sequence"/>
</dbReference>
<comment type="similarity">
    <text evidence="8">Belongs to the TRAF3IP1 family.</text>
</comment>
<comment type="subcellular location">
    <subcellularLocation>
        <location evidence="2">Cytoplasm</location>
        <location evidence="2">Cytoskeleton</location>
        <location evidence="2">Cilium axoneme</location>
    </subcellularLocation>
    <subcellularLocation>
        <location evidence="1">Cytoplasm</location>
        <location evidence="1">Cytoskeleton</location>
        <location evidence="1">Cilium basal body</location>
    </subcellularLocation>
</comment>
<dbReference type="Gene3D" id="1.10.418.50">
    <property type="entry name" value="Microtubule-binding protein MIP-T3"/>
    <property type="match status" value="1"/>
</dbReference>
<dbReference type="GO" id="GO:0005930">
    <property type="term" value="C:axoneme"/>
    <property type="evidence" value="ECO:0007669"/>
    <property type="project" value="UniProtKB-SubCell"/>
</dbReference>
<keyword evidence="6" id="KW-0206">Cytoskeleton</keyword>
<dbReference type="InterPro" id="IPR040468">
    <property type="entry name" value="TRAF3IP1_N"/>
</dbReference>
<evidence type="ECO:0000256" key="5">
    <source>
        <dbReference type="ARBA" id="ARBA00023054"/>
    </source>
</evidence>
<evidence type="ECO:0000259" key="9">
    <source>
        <dbReference type="Pfam" id="PF10243"/>
    </source>
</evidence>
<protein>
    <recommendedName>
        <fullName evidence="9">TRAF3-interacting protein 1 N-terminal domain-containing protein</fullName>
    </recommendedName>
</protein>
<evidence type="ECO:0000256" key="3">
    <source>
        <dbReference type="ARBA" id="ARBA00022490"/>
    </source>
</evidence>
<feature type="domain" description="TRAF3-interacting protein 1 N-terminal" evidence="9">
    <location>
        <begin position="2"/>
        <end position="102"/>
    </location>
</feature>
<organism evidence="10 11">
    <name type="scientific">Halteria grandinella</name>
    <dbReference type="NCBI Taxonomy" id="5974"/>
    <lineage>
        <taxon>Eukaryota</taxon>
        <taxon>Sar</taxon>
        <taxon>Alveolata</taxon>
        <taxon>Ciliophora</taxon>
        <taxon>Intramacronucleata</taxon>
        <taxon>Spirotrichea</taxon>
        <taxon>Stichotrichia</taxon>
        <taxon>Sporadotrichida</taxon>
        <taxon>Halteriidae</taxon>
        <taxon>Halteria</taxon>
    </lineage>
</organism>
<dbReference type="GO" id="GO:0042073">
    <property type="term" value="P:intraciliary transport"/>
    <property type="evidence" value="ECO:0007669"/>
    <property type="project" value="TreeGrafter"/>
</dbReference>
<evidence type="ECO:0000256" key="7">
    <source>
        <dbReference type="ARBA" id="ARBA00023273"/>
    </source>
</evidence>
<dbReference type="GO" id="GO:0060271">
    <property type="term" value="P:cilium assembly"/>
    <property type="evidence" value="ECO:0007669"/>
    <property type="project" value="TreeGrafter"/>
</dbReference>
<accession>A0A8J8NFY1</accession>
<gene>
    <name evidence="10" type="ORF">FGO68_gene5261</name>
</gene>
<name>A0A8J8NFY1_HALGN</name>
<dbReference type="GO" id="GO:0036064">
    <property type="term" value="C:ciliary basal body"/>
    <property type="evidence" value="ECO:0007669"/>
    <property type="project" value="TreeGrafter"/>
</dbReference>
<evidence type="ECO:0000256" key="6">
    <source>
        <dbReference type="ARBA" id="ARBA00023212"/>
    </source>
</evidence>